<keyword evidence="2" id="KW-0325">Glycoprotein</keyword>
<dbReference type="PANTHER" id="PTHR45867">
    <property type="entry name" value="PURPLE ACID PHOSPHATASE"/>
    <property type="match status" value="1"/>
</dbReference>
<dbReference type="Gene3D" id="2.60.40.380">
    <property type="entry name" value="Purple acid phosphatase-like, N-terminal"/>
    <property type="match status" value="1"/>
</dbReference>
<dbReference type="Pfam" id="PF16656">
    <property type="entry name" value="Pur_ac_phosph_N"/>
    <property type="match status" value="1"/>
</dbReference>
<evidence type="ECO:0000256" key="3">
    <source>
        <dbReference type="RuleBase" id="RU361203"/>
    </source>
</evidence>
<evidence type="ECO:0000256" key="2">
    <source>
        <dbReference type="ARBA" id="ARBA00023180"/>
    </source>
</evidence>
<keyword evidence="3" id="KW-0378">Hydrolase</keyword>
<proteinExistence type="inferred from homology"/>
<dbReference type="InterPro" id="IPR008963">
    <property type="entry name" value="Purple_acid_Pase-like_N"/>
</dbReference>
<dbReference type="CDD" id="cd00839">
    <property type="entry name" value="MPP_PAPs"/>
    <property type="match status" value="1"/>
</dbReference>
<dbReference type="InterPro" id="IPR041792">
    <property type="entry name" value="MPP_PAP"/>
</dbReference>
<dbReference type="InterPro" id="IPR015914">
    <property type="entry name" value="PAPs_N"/>
</dbReference>
<dbReference type="PANTHER" id="PTHR45867:SF3">
    <property type="entry name" value="ACID PHOSPHATASE TYPE 7"/>
    <property type="match status" value="1"/>
</dbReference>
<organism evidence="7 8">
    <name type="scientific">Cordylochernes scorpioides</name>
    <dbReference type="NCBI Taxonomy" id="51811"/>
    <lineage>
        <taxon>Eukaryota</taxon>
        <taxon>Metazoa</taxon>
        <taxon>Ecdysozoa</taxon>
        <taxon>Arthropoda</taxon>
        <taxon>Chelicerata</taxon>
        <taxon>Arachnida</taxon>
        <taxon>Pseudoscorpiones</taxon>
        <taxon>Cheliferoidea</taxon>
        <taxon>Chernetidae</taxon>
        <taxon>Cordylochernes</taxon>
    </lineage>
</organism>
<protein>
    <recommendedName>
        <fullName evidence="3">Purple acid phosphatase</fullName>
        <ecNumber evidence="3">3.1.3.2</ecNumber>
    </recommendedName>
</protein>
<dbReference type="Gene3D" id="3.60.21.10">
    <property type="match status" value="1"/>
</dbReference>
<keyword evidence="1 3" id="KW-0732">Signal</keyword>
<accession>A0ABY6KBD5</accession>
<feature type="domain" description="Purple acid phosphatase N-terminal" evidence="6">
    <location>
        <begin position="64"/>
        <end position="149"/>
    </location>
</feature>
<comment type="similarity">
    <text evidence="3">Belongs to the metallophosphoesterase superfamily. Purple acid phosphatase family.</text>
</comment>
<name>A0ABY6KBD5_9ARAC</name>
<evidence type="ECO:0000259" key="5">
    <source>
        <dbReference type="Pfam" id="PF14008"/>
    </source>
</evidence>
<dbReference type="EC" id="3.1.3.2" evidence="3"/>
<feature type="domain" description="Purple acid phosphatase C-terminal" evidence="5">
    <location>
        <begin position="390"/>
        <end position="451"/>
    </location>
</feature>
<evidence type="ECO:0000259" key="6">
    <source>
        <dbReference type="Pfam" id="PF16656"/>
    </source>
</evidence>
<dbReference type="InterPro" id="IPR025733">
    <property type="entry name" value="PAPs_C"/>
</dbReference>
<dbReference type="Pfam" id="PF14008">
    <property type="entry name" value="Metallophos_C"/>
    <property type="match status" value="1"/>
</dbReference>
<dbReference type="Proteomes" id="UP001235939">
    <property type="component" value="Chromosome 04"/>
</dbReference>
<evidence type="ECO:0000313" key="7">
    <source>
        <dbReference type="EMBL" id="UYV66162.1"/>
    </source>
</evidence>
<evidence type="ECO:0000256" key="1">
    <source>
        <dbReference type="ARBA" id="ARBA00022729"/>
    </source>
</evidence>
<evidence type="ECO:0000313" key="8">
    <source>
        <dbReference type="Proteomes" id="UP001235939"/>
    </source>
</evidence>
<reference evidence="7 8" key="1">
    <citation type="submission" date="2022-01" db="EMBL/GenBank/DDBJ databases">
        <title>A chromosomal length assembly of Cordylochernes scorpioides.</title>
        <authorList>
            <person name="Zeh D."/>
            <person name="Zeh J."/>
        </authorList>
    </citation>
    <scope>NUCLEOTIDE SEQUENCE [LARGE SCALE GENOMIC DNA]</scope>
    <source>
        <strain evidence="7">IN4F17</strain>
        <tissue evidence="7">Whole Body</tissue>
    </source>
</reference>
<sequence length="466" mass="53279">MEVRLGLLLAALGSVAASSPEQVHLSFGDTEEKVGLPLGNLPAAMTLRESWGLQRILGRVRAADDPRELVVVWSTQDDPSPQVVEYGTDPGQLDQRANASRRILMNGIIVRRRQILHRAAMTGLVPATRYWYRVGENVTGWSRTFNVRTLPDTPDFSPRVAVYGDLGYENARSVPRLISEVEADNFDFILHIGDFAYDLNSIQGKVGDRFFSMIEPMAAHVPYMVAAGNHELFWNFTNYKTRFDMPNTDDNLMYSFKAGPALFLIISTEVYYFLELGGAEAIIRQYRWLEKQLEEANQPENRSRWPWIFILGHRPMYCSNNNIRDCGWDQNRIRVGIPLVNAFGLEGLLYKYGVDVAFWAHQHSYERMLPLYSSRIYIGSLESPYTNPRATVHITTGSAGCKERVDYFRQRQPPWSAFRSSDYGYSRMTIHNSTHLYLEQVSDDQGGLVTDKVWIIQENHGTFINR</sequence>
<feature type="signal peptide" evidence="3">
    <location>
        <begin position="1"/>
        <end position="17"/>
    </location>
</feature>
<keyword evidence="8" id="KW-1185">Reference proteome</keyword>
<evidence type="ECO:0000259" key="4">
    <source>
        <dbReference type="Pfam" id="PF00149"/>
    </source>
</evidence>
<dbReference type="InterPro" id="IPR029052">
    <property type="entry name" value="Metallo-depent_PP-like"/>
</dbReference>
<dbReference type="SUPFAM" id="SSF56300">
    <property type="entry name" value="Metallo-dependent phosphatases"/>
    <property type="match status" value="1"/>
</dbReference>
<dbReference type="InterPro" id="IPR004843">
    <property type="entry name" value="Calcineurin-like_PHP"/>
</dbReference>
<feature type="chain" id="PRO_5045010475" description="Purple acid phosphatase" evidence="3">
    <location>
        <begin position="18"/>
        <end position="466"/>
    </location>
</feature>
<comment type="catalytic activity">
    <reaction evidence="3">
        <text>a phosphate monoester + H2O = an alcohol + phosphate</text>
        <dbReference type="Rhea" id="RHEA:15017"/>
        <dbReference type="ChEBI" id="CHEBI:15377"/>
        <dbReference type="ChEBI" id="CHEBI:30879"/>
        <dbReference type="ChEBI" id="CHEBI:43474"/>
        <dbReference type="ChEBI" id="CHEBI:67140"/>
        <dbReference type="EC" id="3.1.3.2"/>
    </reaction>
</comment>
<gene>
    <name evidence="7" type="ORF">LAZ67_4000525</name>
</gene>
<dbReference type="SUPFAM" id="SSF49363">
    <property type="entry name" value="Purple acid phosphatase, N-terminal domain"/>
    <property type="match status" value="1"/>
</dbReference>
<feature type="domain" description="Calcineurin-like phosphoesterase" evidence="4">
    <location>
        <begin position="159"/>
        <end position="365"/>
    </location>
</feature>
<dbReference type="Pfam" id="PF00149">
    <property type="entry name" value="Metallophos"/>
    <property type="match status" value="1"/>
</dbReference>
<dbReference type="EMBL" id="CP092866">
    <property type="protein sequence ID" value="UYV66162.1"/>
    <property type="molecule type" value="Genomic_DNA"/>
</dbReference>